<name>A0A2I0KM76_PUNGR</name>
<organism evidence="1 2">
    <name type="scientific">Punica granatum</name>
    <name type="common">Pomegranate</name>
    <dbReference type="NCBI Taxonomy" id="22663"/>
    <lineage>
        <taxon>Eukaryota</taxon>
        <taxon>Viridiplantae</taxon>
        <taxon>Streptophyta</taxon>
        <taxon>Embryophyta</taxon>
        <taxon>Tracheophyta</taxon>
        <taxon>Spermatophyta</taxon>
        <taxon>Magnoliopsida</taxon>
        <taxon>eudicotyledons</taxon>
        <taxon>Gunneridae</taxon>
        <taxon>Pentapetalae</taxon>
        <taxon>rosids</taxon>
        <taxon>malvids</taxon>
        <taxon>Myrtales</taxon>
        <taxon>Lythraceae</taxon>
        <taxon>Punica</taxon>
    </lineage>
</organism>
<evidence type="ECO:0000313" key="1">
    <source>
        <dbReference type="EMBL" id="PKI69605.1"/>
    </source>
</evidence>
<keyword evidence="2" id="KW-1185">Reference proteome</keyword>
<accession>A0A2I0KM76</accession>
<sequence length="88" mass="9298">MARGGWDLFFGRRRDRAGVYCGGKEGLASVLTLQGAVCWPLIHGSPCHGGRVKTAGGLPTKVDTTRLSCGVGGQDGRPLVTTRLAMER</sequence>
<reference evidence="1 2" key="1">
    <citation type="submission" date="2017-11" db="EMBL/GenBank/DDBJ databases">
        <title>De-novo sequencing of pomegranate (Punica granatum L.) genome.</title>
        <authorList>
            <person name="Akparov Z."/>
            <person name="Amiraslanov A."/>
            <person name="Hajiyeva S."/>
            <person name="Abbasov M."/>
            <person name="Kaur K."/>
            <person name="Hamwieh A."/>
            <person name="Solovyev V."/>
            <person name="Salamov A."/>
            <person name="Braich B."/>
            <person name="Kosarev P."/>
            <person name="Mahmoud A."/>
            <person name="Hajiyev E."/>
            <person name="Babayeva S."/>
            <person name="Izzatullayeva V."/>
            <person name="Mammadov A."/>
            <person name="Mammadov A."/>
            <person name="Sharifova S."/>
            <person name="Ojaghi J."/>
            <person name="Eynullazada K."/>
            <person name="Bayramov B."/>
            <person name="Abdulazimova A."/>
            <person name="Shahmuradov I."/>
        </authorList>
    </citation>
    <scope>NUCLEOTIDE SEQUENCE [LARGE SCALE GENOMIC DNA]</scope>
    <source>
        <strain evidence="2">cv. AG2017</strain>
        <tissue evidence="1">Leaf</tissue>
    </source>
</reference>
<comment type="caution">
    <text evidence="1">The sequence shown here is derived from an EMBL/GenBank/DDBJ whole genome shotgun (WGS) entry which is preliminary data.</text>
</comment>
<evidence type="ECO:0000313" key="2">
    <source>
        <dbReference type="Proteomes" id="UP000233551"/>
    </source>
</evidence>
<gene>
    <name evidence="1" type="ORF">CRG98_010018</name>
</gene>
<dbReference type="Proteomes" id="UP000233551">
    <property type="component" value="Unassembled WGS sequence"/>
</dbReference>
<protein>
    <submittedName>
        <fullName evidence="1">Uncharacterized protein</fullName>
    </submittedName>
</protein>
<dbReference type="AlphaFoldDB" id="A0A2I0KM76"/>
<dbReference type="EMBL" id="PGOL01000489">
    <property type="protein sequence ID" value="PKI69605.1"/>
    <property type="molecule type" value="Genomic_DNA"/>
</dbReference>
<proteinExistence type="predicted"/>